<dbReference type="AlphaFoldDB" id="A0A0W8FXG2"/>
<evidence type="ECO:0000256" key="1">
    <source>
        <dbReference type="ARBA" id="ARBA00022801"/>
    </source>
</evidence>
<evidence type="ECO:0000259" key="2">
    <source>
        <dbReference type="SMART" id="SM00849"/>
    </source>
</evidence>
<dbReference type="SMART" id="SM00849">
    <property type="entry name" value="Lactamase_B"/>
    <property type="match status" value="1"/>
</dbReference>
<dbReference type="InterPro" id="IPR022877">
    <property type="entry name" value="UPF0173"/>
</dbReference>
<reference evidence="3" key="1">
    <citation type="journal article" date="2015" name="Proc. Natl. Acad. Sci. U.S.A.">
        <title>Networks of energetic and metabolic interactions define dynamics in microbial communities.</title>
        <authorList>
            <person name="Embree M."/>
            <person name="Liu J.K."/>
            <person name="Al-Bassam M.M."/>
            <person name="Zengler K."/>
        </authorList>
    </citation>
    <scope>NUCLEOTIDE SEQUENCE</scope>
</reference>
<dbReference type="InterPro" id="IPR036866">
    <property type="entry name" value="RibonucZ/Hydroxyglut_hydro"/>
</dbReference>
<gene>
    <name evidence="3" type="ORF">ASZ90_004554</name>
</gene>
<evidence type="ECO:0000313" key="3">
    <source>
        <dbReference type="EMBL" id="KUG25623.1"/>
    </source>
</evidence>
<feature type="domain" description="Metallo-beta-lactamase" evidence="2">
    <location>
        <begin position="7"/>
        <end position="189"/>
    </location>
</feature>
<comment type="caution">
    <text evidence="3">The sequence shown here is derived from an EMBL/GenBank/DDBJ whole genome shotgun (WGS) entry which is preliminary data.</text>
</comment>
<dbReference type="Pfam" id="PF13483">
    <property type="entry name" value="Lactamase_B_3"/>
    <property type="match status" value="1"/>
</dbReference>
<protein>
    <submittedName>
        <fullName evidence="3">Metal-dependent hydrolase</fullName>
    </submittedName>
</protein>
<dbReference type="PANTHER" id="PTHR43546:SF3">
    <property type="entry name" value="UPF0173 METAL-DEPENDENT HYDROLASE MJ1163"/>
    <property type="match status" value="1"/>
</dbReference>
<dbReference type="InterPro" id="IPR050114">
    <property type="entry name" value="UPF0173_UPF0282_UlaG_hydrolase"/>
</dbReference>
<dbReference type="GO" id="GO:0016787">
    <property type="term" value="F:hydrolase activity"/>
    <property type="evidence" value="ECO:0007669"/>
    <property type="project" value="UniProtKB-KW"/>
</dbReference>
<dbReference type="HAMAP" id="MF_00457">
    <property type="entry name" value="UPF0173"/>
    <property type="match status" value="1"/>
</dbReference>
<sequence length="225" mass="24955">MKLKYFAHSSFQITTSNGKKIVIDPFLDDNPKSNVKSKDVDADYIILTHGHGDHLGDAFKIAKRCNPLFICVNELAEYVKANGFDAHNMHIGGGHDFDFGRVKFTIAHHGSKTPDGEYTGEPSGVVLSIDGMNIYHTGDTGLFLDMKLIGELNSIDYMLLPIGDNFTMGIDDAVKAVEFVNPKKAIPMHYNTFPVIEADPNEFKKKVEAKGKECIVMDFGQEIEL</sequence>
<proteinExistence type="inferred from homology"/>
<dbReference type="InterPro" id="IPR001279">
    <property type="entry name" value="Metallo-B-lactamas"/>
</dbReference>
<dbReference type="Gene3D" id="3.60.15.10">
    <property type="entry name" value="Ribonuclease Z/Hydroxyacylglutathione hydrolase-like"/>
    <property type="match status" value="1"/>
</dbReference>
<keyword evidence="1 3" id="KW-0378">Hydrolase</keyword>
<accession>A0A0W8FXG2</accession>
<dbReference type="NCBIfam" id="NF001911">
    <property type="entry name" value="PRK00685.1"/>
    <property type="match status" value="1"/>
</dbReference>
<dbReference type="PANTHER" id="PTHR43546">
    <property type="entry name" value="UPF0173 METAL-DEPENDENT HYDROLASE MJ1163-RELATED"/>
    <property type="match status" value="1"/>
</dbReference>
<organism evidence="3">
    <name type="scientific">hydrocarbon metagenome</name>
    <dbReference type="NCBI Taxonomy" id="938273"/>
    <lineage>
        <taxon>unclassified sequences</taxon>
        <taxon>metagenomes</taxon>
        <taxon>ecological metagenomes</taxon>
    </lineage>
</organism>
<name>A0A0W8FXG2_9ZZZZ</name>
<dbReference type="SUPFAM" id="SSF56281">
    <property type="entry name" value="Metallo-hydrolase/oxidoreductase"/>
    <property type="match status" value="1"/>
</dbReference>
<dbReference type="EMBL" id="LNQE01000639">
    <property type="protein sequence ID" value="KUG25623.1"/>
    <property type="molecule type" value="Genomic_DNA"/>
</dbReference>